<keyword evidence="3" id="KW-0479">Metal-binding</keyword>
<reference evidence="10 11" key="1">
    <citation type="journal article" date="2023" name="Plants (Basel)">
        <title>Bridging the Gap: Combining Genomics and Transcriptomics Approaches to Understand Stylosanthes scabra, an Orphan Legume from the Brazilian Caatinga.</title>
        <authorList>
            <person name="Ferreira-Neto J.R.C."/>
            <person name="da Silva M.D."/>
            <person name="Binneck E."/>
            <person name="de Melo N.F."/>
            <person name="da Silva R.H."/>
            <person name="de Melo A.L.T.M."/>
            <person name="Pandolfi V."/>
            <person name="Bustamante F.O."/>
            <person name="Brasileiro-Vidal A.C."/>
            <person name="Benko-Iseppon A.M."/>
        </authorList>
    </citation>
    <scope>NUCLEOTIDE SEQUENCE [LARGE SCALE GENOMIC DNA]</scope>
    <source>
        <tissue evidence="10">Leaves</tissue>
    </source>
</reference>
<evidence type="ECO:0008006" key="12">
    <source>
        <dbReference type="Google" id="ProtNLM"/>
    </source>
</evidence>
<evidence type="ECO:0000256" key="7">
    <source>
        <dbReference type="RuleBase" id="RU004447"/>
    </source>
</evidence>
<feature type="domain" description="Peptidase M16 C-terminal" evidence="9">
    <location>
        <begin position="212"/>
        <end position="392"/>
    </location>
</feature>
<evidence type="ECO:0000313" key="10">
    <source>
        <dbReference type="EMBL" id="MED6168133.1"/>
    </source>
</evidence>
<dbReference type="InterPro" id="IPR001431">
    <property type="entry name" value="Pept_M16_Zn_BS"/>
</dbReference>
<evidence type="ECO:0000313" key="11">
    <source>
        <dbReference type="Proteomes" id="UP001341840"/>
    </source>
</evidence>
<evidence type="ECO:0000256" key="2">
    <source>
        <dbReference type="ARBA" id="ARBA00022670"/>
    </source>
</evidence>
<keyword evidence="5" id="KW-0862">Zinc</keyword>
<evidence type="ECO:0000256" key="3">
    <source>
        <dbReference type="ARBA" id="ARBA00022723"/>
    </source>
</evidence>
<dbReference type="PANTHER" id="PTHR43690:SF34">
    <property type="entry name" value="ZINC PROTEASE PQQL-LIKE"/>
    <property type="match status" value="1"/>
</dbReference>
<evidence type="ECO:0000256" key="5">
    <source>
        <dbReference type="ARBA" id="ARBA00022833"/>
    </source>
</evidence>
<gene>
    <name evidence="10" type="ORF">PIB30_009090</name>
</gene>
<dbReference type="PANTHER" id="PTHR43690">
    <property type="entry name" value="NARDILYSIN"/>
    <property type="match status" value="1"/>
</dbReference>
<dbReference type="PROSITE" id="PS00143">
    <property type="entry name" value="INSULINASE"/>
    <property type="match status" value="1"/>
</dbReference>
<dbReference type="InterPro" id="IPR011765">
    <property type="entry name" value="Pept_M16_N"/>
</dbReference>
<dbReference type="Pfam" id="PF00675">
    <property type="entry name" value="Peptidase_M16"/>
    <property type="match status" value="1"/>
</dbReference>
<dbReference type="SUPFAM" id="SSF63411">
    <property type="entry name" value="LuxS/MPP-like metallohydrolase"/>
    <property type="match status" value="3"/>
</dbReference>
<proteinExistence type="inferred from homology"/>
<organism evidence="10 11">
    <name type="scientific">Stylosanthes scabra</name>
    <dbReference type="NCBI Taxonomy" id="79078"/>
    <lineage>
        <taxon>Eukaryota</taxon>
        <taxon>Viridiplantae</taxon>
        <taxon>Streptophyta</taxon>
        <taxon>Embryophyta</taxon>
        <taxon>Tracheophyta</taxon>
        <taxon>Spermatophyta</taxon>
        <taxon>Magnoliopsida</taxon>
        <taxon>eudicotyledons</taxon>
        <taxon>Gunneridae</taxon>
        <taxon>Pentapetalae</taxon>
        <taxon>rosids</taxon>
        <taxon>fabids</taxon>
        <taxon>Fabales</taxon>
        <taxon>Fabaceae</taxon>
        <taxon>Papilionoideae</taxon>
        <taxon>50 kb inversion clade</taxon>
        <taxon>dalbergioids sensu lato</taxon>
        <taxon>Dalbergieae</taxon>
        <taxon>Pterocarpus clade</taxon>
        <taxon>Stylosanthes</taxon>
    </lineage>
</organism>
<comment type="caution">
    <text evidence="10">The sequence shown here is derived from an EMBL/GenBank/DDBJ whole genome shotgun (WGS) entry which is preliminary data.</text>
</comment>
<accession>A0ABU6V6V4</accession>
<dbReference type="Pfam" id="PF05193">
    <property type="entry name" value="Peptidase_M16_C"/>
    <property type="match status" value="2"/>
</dbReference>
<feature type="domain" description="Peptidase M16 N-terminal" evidence="8">
    <location>
        <begin position="57"/>
        <end position="174"/>
    </location>
</feature>
<evidence type="ECO:0000259" key="8">
    <source>
        <dbReference type="Pfam" id="PF00675"/>
    </source>
</evidence>
<sequence length="1012" mass="113342">MELLPGPADASSISKKHGFRSLKMVTVDMDEPLPLHPVGVLFGTLDNGLRYYVRCNSKPRMRAALALAVTVGSVLEEEEERGVAHIVEHLAFSATKMYTNHDIIKFLESIGAEFGACQNAATSADDTVYEMFVPVDKPELLSQAISVLAEFSSEIRVSKEDLEKERGAVLEEYRGTRNATGRLQDAHWVLMMQGSKYAERLPIGLERVIRTVSPETVKNFYKKWYHLCNMAVIAVGDFSDAEAVVELIKTHFGQKIPAPDPPLIPTFQVPSHDEPRFSCFVESEAAGSAVMISYKMPADELKTVKDYRNLLAESMFLYALNQRFFKISRRKDPPYFSCSAAADVLTRPLKANIMTASCKGKGTIDALESMLMEVARVRLHGFSDREIAIVRALLMSEIESAYLERDQIQSTSLRDEYLQHFLHNEPVVGIEYEAQLQKTLLPHITAAELSKCSEKLRTSCSCVIKTIEPQTFSVVDDLKNIVKKVNLLEEEGRISPWDDEHVPEEIVSTKPNMGHVVANLEYANIGATELVLSNGMRICYKCTDFLDDQVIFTGYSYGGLSELPERKYFSCSMGATIAGEIGVFGYRPSVLMDMLAGKRAEVGTKIGAYMRTFSGDCSPTDLETALQLVYQLFTTNLTPGEEDVKIVMQMAEEAVYAQDRDPYTAFANRVKELNYGNSYFFRPIRKSDLQKVDPLKACEYFSKCFRDPSTFTVVIVGNIEPTIAMPLILQYLGGIPRPDEPIMHFNRDELKGLPFTFPTTISREVVRSPMVEAQCLVQLCFPVQMKNGTLVEEIHFVGFLSKLIETKIMQVLRFKHGQIYSVGVSVFLGGNKPSRIGDVRGDISINFSCDPEISSKLVDLALDEVLHLQEEGPSDQDVATILEIEQRAHENGLQENYFWLDRILRSYQSRVYTNDVGASFEIQDEGRKKVRSSLTPITAQLALQRVLPYPCKKQYTVVILMPKSSPFQLLKSAFQSTLIGHAREAKILVGVAVVVALGLSLWRHSRSAQSSK</sequence>
<dbReference type="Proteomes" id="UP001341840">
    <property type="component" value="Unassembled WGS sequence"/>
</dbReference>
<evidence type="ECO:0000256" key="1">
    <source>
        <dbReference type="ARBA" id="ARBA00007261"/>
    </source>
</evidence>
<dbReference type="InterPro" id="IPR011249">
    <property type="entry name" value="Metalloenz_LuxS/M16"/>
</dbReference>
<evidence type="ECO:0000256" key="6">
    <source>
        <dbReference type="ARBA" id="ARBA00023049"/>
    </source>
</evidence>
<feature type="domain" description="Peptidase M16 C-terminal" evidence="9">
    <location>
        <begin position="699"/>
        <end position="881"/>
    </location>
</feature>
<keyword evidence="2" id="KW-0645">Protease</keyword>
<dbReference type="InterPro" id="IPR050626">
    <property type="entry name" value="Peptidase_M16"/>
</dbReference>
<dbReference type="InterPro" id="IPR007863">
    <property type="entry name" value="Peptidase_M16_C"/>
</dbReference>
<keyword evidence="11" id="KW-1185">Reference proteome</keyword>
<comment type="similarity">
    <text evidence="1 7">Belongs to the peptidase M16 family.</text>
</comment>
<keyword evidence="4" id="KW-0378">Hydrolase</keyword>
<dbReference type="EMBL" id="JASCZI010151055">
    <property type="protein sequence ID" value="MED6168133.1"/>
    <property type="molecule type" value="Genomic_DNA"/>
</dbReference>
<keyword evidence="6" id="KW-0482">Metalloprotease</keyword>
<name>A0ABU6V6V4_9FABA</name>
<dbReference type="Gene3D" id="3.30.830.10">
    <property type="entry name" value="Metalloenzyme, LuxS/M16 peptidase-like"/>
    <property type="match status" value="4"/>
</dbReference>
<evidence type="ECO:0000259" key="9">
    <source>
        <dbReference type="Pfam" id="PF05193"/>
    </source>
</evidence>
<evidence type="ECO:0000256" key="4">
    <source>
        <dbReference type="ARBA" id="ARBA00022801"/>
    </source>
</evidence>
<protein>
    <recommendedName>
        <fullName evidence="12">Zinc protease PQQL-like</fullName>
    </recommendedName>
</protein>